<name>A0ABT3GAW1_9BACT</name>
<evidence type="ECO:0000313" key="2">
    <source>
        <dbReference type="Proteomes" id="UP001165653"/>
    </source>
</evidence>
<dbReference type="InterPro" id="IPR045565">
    <property type="entry name" value="Phage_capsid_2"/>
</dbReference>
<proteinExistence type="predicted"/>
<accession>A0ABT3GAW1</accession>
<protein>
    <submittedName>
        <fullName evidence="1">Phage capsid protein</fullName>
    </submittedName>
</protein>
<dbReference type="EMBL" id="JAPDDR010000023">
    <property type="protein sequence ID" value="MCW1916984.1"/>
    <property type="molecule type" value="Genomic_DNA"/>
</dbReference>
<comment type="caution">
    <text evidence="1">The sequence shown here is derived from an EMBL/GenBank/DDBJ whole genome shotgun (WGS) entry which is preliminary data.</text>
</comment>
<dbReference type="RefSeq" id="WP_264516604.1">
    <property type="nucleotide sequence ID" value="NZ_JAPDDR010000023.1"/>
</dbReference>
<dbReference type="Pfam" id="PF19821">
    <property type="entry name" value="Phage_capsid_2"/>
    <property type="match status" value="1"/>
</dbReference>
<evidence type="ECO:0000313" key="1">
    <source>
        <dbReference type="EMBL" id="MCW1916984.1"/>
    </source>
</evidence>
<organism evidence="1 2">
    <name type="scientific">Luteolibacter rhizosphaerae</name>
    <dbReference type="NCBI Taxonomy" id="2989719"/>
    <lineage>
        <taxon>Bacteria</taxon>
        <taxon>Pseudomonadati</taxon>
        <taxon>Verrucomicrobiota</taxon>
        <taxon>Verrucomicrobiia</taxon>
        <taxon>Verrucomicrobiales</taxon>
        <taxon>Verrucomicrobiaceae</taxon>
        <taxon>Luteolibacter</taxon>
    </lineage>
</organism>
<dbReference type="Proteomes" id="UP001165653">
    <property type="component" value="Unassembled WGS sequence"/>
</dbReference>
<reference evidence="1" key="1">
    <citation type="submission" date="2022-10" db="EMBL/GenBank/DDBJ databases">
        <title>Luteolibacter sp. GHJ8, whole genome shotgun sequencing project.</title>
        <authorList>
            <person name="Zhao G."/>
            <person name="Shen L."/>
        </authorList>
    </citation>
    <scope>NUCLEOTIDE SEQUENCE</scope>
    <source>
        <strain evidence="1">GHJ8</strain>
    </source>
</reference>
<keyword evidence="2" id="KW-1185">Reference proteome</keyword>
<sequence>MSTLTIPQSARAVFQDGMEHLAQQKASRFQKYATVKTGCTGKASAHRRIQATEMTDVTGRIQPTIGEELGLEHRYIFPRKAQKATLIDEDDAATLALAVAPTGDIALQHRMAAGRKIDKIFLDGITGANLEGLEDNMSSLTLPASQTVLADYRTDLVVGNTGLNLAKLIRAKGIFGKNEVYGQDQHEEGAHLCMAVSQDELNNLLADVEETGSADYNKVQALVDGEVDYFMGIHFIRSEQIGKRTSPNAGKIIRSCPMWVSTGVYLDFWYDVKTSIDTLPTQSQAIQVYSRIKVGAARKDEKQVVLVECEQAA</sequence>
<gene>
    <name evidence="1" type="ORF">OJ996_25570</name>
</gene>